<dbReference type="PROSITE" id="PS50800">
    <property type="entry name" value="SAP"/>
    <property type="match status" value="1"/>
</dbReference>
<evidence type="ECO:0000313" key="13">
    <source>
        <dbReference type="EMBL" id="KAF3333630.1"/>
    </source>
</evidence>
<dbReference type="AlphaFoldDB" id="A0A833VMZ6"/>
<dbReference type="GO" id="GO:0000785">
    <property type="term" value="C:chromatin"/>
    <property type="evidence" value="ECO:0007669"/>
    <property type="project" value="TreeGrafter"/>
</dbReference>
<dbReference type="Gene3D" id="1.10.720.30">
    <property type="entry name" value="SAP domain"/>
    <property type="match status" value="1"/>
</dbReference>
<evidence type="ECO:0000256" key="1">
    <source>
        <dbReference type="ARBA" id="ARBA00004123"/>
    </source>
</evidence>
<dbReference type="InterPro" id="IPR013083">
    <property type="entry name" value="Znf_RING/FYVE/PHD"/>
</dbReference>
<accession>A0A833VMZ6</accession>
<feature type="domain" description="SAP" evidence="11">
    <location>
        <begin position="11"/>
        <end position="45"/>
    </location>
</feature>
<keyword evidence="13" id="KW-0436">Ligase</keyword>
<dbReference type="Pfam" id="PF02891">
    <property type="entry name" value="zf-MIZ"/>
    <property type="match status" value="1"/>
</dbReference>
<evidence type="ECO:0000313" key="14">
    <source>
        <dbReference type="Proteomes" id="UP000623129"/>
    </source>
</evidence>
<evidence type="ECO:0000259" key="11">
    <source>
        <dbReference type="PROSITE" id="PS50800"/>
    </source>
</evidence>
<dbReference type="InterPro" id="IPR003034">
    <property type="entry name" value="SAP_dom"/>
</dbReference>
<dbReference type="GO" id="GO:0016925">
    <property type="term" value="P:protein sumoylation"/>
    <property type="evidence" value="ECO:0007669"/>
    <property type="project" value="UniProtKB-UniPathway"/>
</dbReference>
<dbReference type="GO" id="GO:0016874">
    <property type="term" value="F:ligase activity"/>
    <property type="evidence" value="ECO:0007669"/>
    <property type="project" value="UniProtKB-KW"/>
</dbReference>
<organism evidence="13 14">
    <name type="scientific">Carex littledalei</name>
    <dbReference type="NCBI Taxonomy" id="544730"/>
    <lineage>
        <taxon>Eukaryota</taxon>
        <taxon>Viridiplantae</taxon>
        <taxon>Streptophyta</taxon>
        <taxon>Embryophyta</taxon>
        <taxon>Tracheophyta</taxon>
        <taxon>Spermatophyta</taxon>
        <taxon>Magnoliopsida</taxon>
        <taxon>Liliopsida</taxon>
        <taxon>Poales</taxon>
        <taxon>Cyperaceae</taxon>
        <taxon>Cyperoideae</taxon>
        <taxon>Cariceae</taxon>
        <taxon>Carex</taxon>
        <taxon>Carex subgen. Euthyceras</taxon>
    </lineage>
</organism>
<evidence type="ECO:0000256" key="7">
    <source>
        <dbReference type="ARBA" id="ARBA00022786"/>
    </source>
</evidence>
<evidence type="ECO:0000256" key="2">
    <source>
        <dbReference type="ARBA" id="ARBA00004718"/>
    </source>
</evidence>
<dbReference type="EMBL" id="SWLB01000010">
    <property type="protein sequence ID" value="KAF3333630.1"/>
    <property type="molecule type" value="Genomic_DNA"/>
</dbReference>
<proteinExistence type="inferred from homology"/>
<dbReference type="CDD" id="cd16792">
    <property type="entry name" value="SP-RING_Siz-like"/>
    <property type="match status" value="1"/>
</dbReference>
<keyword evidence="9" id="KW-0539">Nucleus</keyword>
<name>A0A833VMZ6_9POAL</name>
<evidence type="ECO:0000256" key="8">
    <source>
        <dbReference type="ARBA" id="ARBA00022833"/>
    </source>
</evidence>
<comment type="pathway">
    <text evidence="2">Protein modification; protein sumoylation.</text>
</comment>
<dbReference type="PROSITE" id="PS51044">
    <property type="entry name" value="ZF_SP_RING"/>
    <property type="match status" value="1"/>
</dbReference>
<dbReference type="SMART" id="SM00513">
    <property type="entry name" value="SAP"/>
    <property type="match status" value="1"/>
</dbReference>
<comment type="similarity">
    <text evidence="3">Belongs to the PIAS family.</text>
</comment>
<dbReference type="Pfam" id="PF02037">
    <property type="entry name" value="SAP"/>
    <property type="match status" value="1"/>
</dbReference>
<comment type="caution">
    <text evidence="13">The sequence shown here is derived from an EMBL/GenBank/DDBJ whole genome shotgun (WGS) entry which is preliminary data.</text>
</comment>
<dbReference type="GO" id="GO:0008270">
    <property type="term" value="F:zinc ion binding"/>
    <property type="evidence" value="ECO:0007669"/>
    <property type="project" value="UniProtKB-KW"/>
</dbReference>
<evidence type="ECO:0000256" key="4">
    <source>
        <dbReference type="ARBA" id="ARBA00022679"/>
    </source>
</evidence>
<evidence type="ECO:0000259" key="12">
    <source>
        <dbReference type="PROSITE" id="PS51044"/>
    </source>
</evidence>
<evidence type="ECO:0000256" key="9">
    <source>
        <dbReference type="ARBA" id="ARBA00023242"/>
    </source>
</evidence>
<reference evidence="13" key="1">
    <citation type="submission" date="2020-01" db="EMBL/GenBank/DDBJ databases">
        <title>Genome sequence of Kobresia littledalei, the first chromosome-level genome in the family Cyperaceae.</title>
        <authorList>
            <person name="Qu G."/>
        </authorList>
    </citation>
    <scope>NUCLEOTIDE SEQUENCE</scope>
    <source>
        <strain evidence="13">C.B.Clarke</strain>
        <tissue evidence="13">Leaf</tissue>
    </source>
</reference>
<dbReference type="InterPro" id="IPR031141">
    <property type="entry name" value="SIZ1/2_SP-RING"/>
</dbReference>
<dbReference type="GO" id="GO:0061665">
    <property type="term" value="F:SUMO ligase activity"/>
    <property type="evidence" value="ECO:0007669"/>
    <property type="project" value="TreeGrafter"/>
</dbReference>
<dbReference type="InterPro" id="IPR004181">
    <property type="entry name" value="Znf_MIZ"/>
</dbReference>
<dbReference type="OrthoDB" id="28127at2759"/>
<dbReference type="Gene3D" id="3.30.40.10">
    <property type="entry name" value="Zinc/RING finger domain, C3HC4 (zinc finger)"/>
    <property type="match status" value="1"/>
</dbReference>
<dbReference type="UniPathway" id="UPA00886"/>
<keyword evidence="5" id="KW-0479">Metal-binding</keyword>
<evidence type="ECO:0000256" key="3">
    <source>
        <dbReference type="ARBA" id="ARBA00005383"/>
    </source>
</evidence>
<keyword evidence="4" id="KW-0808">Transferase</keyword>
<sequence>MDAVSGCQEKLLRFTVRDLQSLLAQIGLRKTGKKQELTDRILAALNENKDPVDGQFNMPTRFLCEICRIQRADPFLVSMAYPLLPVKLVPSLVASDGSSPALCVEKTFVLSNLHMKLLQSTEHELQAWSMLMNDKVQFRMHWPLDSDFYINGTKLGVFNRPSSQLLGTNSRDDGPLIKTYCKEGLNKITLAWNDTRSFCFGIRIAKRRKIDQVLNMIRDNKANEESLQDALARVRRCIGGYGTKSGSTDSDFEVVDDCVTVNLRCPISGSRIKVAARFLQCVHIGCFDLYTFVHLNQQARKWQCPICLKNYSLENLIIDPYFTKITSMLSLLDEELTEIEVNLDGSWRLKAKDGLNGSKFPWHSPNDSISDPNLNPNLKLNKINLEVNKPEKYEGSLISVSNGGLSTGKNISETRFVENPKLLVGSGSCSWFQPDPQFNPNFTGNVSNLISPPCVVKGGILEDGRYTDLRALCNFNPNQENFSNRGLGGDMSMQGGTHQDDWIPLSLAAGIVHPIPNPVNDSFGTMHSMSAMSSFGVPPNSGVVSQLLNR</sequence>
<dbReference type="GO" id="GO:0005634">
    <property type="term" value="C:nucleus"/>
    <property type="evidence" value="ECO:0007669"/>
    <property type="project" value="UniProtKB-SubCell"/>
</dbReference>
<dbReference type="Proteomes" id="UP000623129">
    <property type="component" value="Unassembled WGS sequence"/>
</dbReference>
<dbReference type="SUPFAM" id="SSF68906">
    <property type="entry name" value="SAP domain"/>
    <property type="match status" value="1"/>
</dbReference>
<dbReference type="InterPro" id="IPR036361">
    <property type="entry name" value="SAP_dom_sf"/>
</dbReference>
<keyword evidence="14" id="KW-1185">Reference proteome</keyword>
<comment type="subcellular location">
    <subcellularLocation>
        <location evidence="1">Nucleus</location>
    </subcellularLocation>
</comment>
<gene>
    <name evidence="13" type="ORF">FCM35_KLT01321</name>
</gene>
<keyword evidence="8" id="KW-0862">Zinc</keyword>
<feature type="domain" description="SP-RING-type" evidence="12">
    <location>
        <begin position="250"/>
        <end position="331"/>
    </location>
</feature>
<keyword evidence="7" id="KW-0833">Ubl conjugation pathway</keyword>
<evidence type="ECO:0000256" key="5">
    <source>
        <dbReference type="ARBA" id="ARBA00022723"/>
    </source>
</evidence>
<keyword evidence="6 10" id="KW-0863">Zinc-finger</keyword>
<evidence type="ECO:0000256" key="6">
    <source>
        <dbReference type="ARBA" id="ARBA00022771"/>
    </source>
</evidence>
<dbReference type="PANTHER" id="PTHR10782">
    <property type="entry name" value="ZINC FINGER MIZ DOMAIN-CONTAINING PROTEIN"/>
    <property type="match status" value="1"/>
</dbReference>
<protein>
    <submittedName>
        <fullName evidence="13">E3 SUMO-protein ligase SIZ1-like protein</fullName>
    </submittedName>
</protein>
<evidence type="ECO:0000256" key="10">
    <source>
        <dbReference type="PROSITE-ProRule" id="PRU00452"/>
    </source>
</evidence>
<dbReference type="PANTHER" id="PTHR10782:SF42">
    <property type="entry name" value="E3 SUMO-PROTEIN LIGASE SIZ2"/>
    <property type="match status" value="1"/>
</dbReference>